<dbReference type="InterPro" id="IPR002734">
    <property type="entry name" value="RibDG_C"/>
</dbReference>
<dbReference type="RefSeq" id="WP_122199282.1">
    <property type="nucleotide sequence ID" value="NZ_JBHSKC010000022.1"/>
</dbReference>
<dbReference type="GO" id="GO:0008703">
    <property type="term" value="F:5-amino-6-(5-phosphoribosylamino)uracil reductase activity"/>
    <property type="evidence" value="ECO:0007669"/>
    <property type="project" value="InterPro"/>
</dbReference>
<evidence type="ECO:0000313" key="3">
    <source>
        <dbReference type="Proteomes" id="UP000282674"/>
    </source>
</evidence>
<dbReference type="Proteomes" id="UP000282674">
    <property type="component" value="Unassembled WGS sequence"/>
</dbReference>
<evidence type="ECO:0000313" key="2">
    <source>
        <dbReference type="EMBL" id="RMI36739.1"/>
    </source>
</evidence>
<dbReference type="InterPro" id="IPR024072">
    <property type="entry name" value="DHFR-like_dom_sf"/>
</dbReference>
<dbReference type="GO" id="GO:0009231">
    <property type="term" value="P:riboflavin biosynthetic process"/>
    <property type="evidence" value="ECO:0007669"/>
    <property type="project" value="InterPro"/>
</dbReference>
<dbReference type="AlphaFoldDB" id="A0A3M2LGW1"/>
<dbReference type="Gene3D" id="3.40.430.10">
    <property type="entry name" value="Dihydrofolate Reductase, subunit A"/>
    <property type="match status" value="1"/>
</dbReference>
<dbReference type="InterPro" id="IPR050765">
    <property type="entry name" value="Riboflavin_Biosynth_HTPR"/>
</dbReference>
<dbReference type="EMBL" id="RFFG01000127">
    <property type="protein sequence ID" value="RMI36739.1"/>
    <property type="molecule type" value="Genomic_DNA"/>
</dbReference>
<protein>
    <submittedName>
        <fullName evidence="2">Dihydrofolate reductase</fullName>
    </submittedName>
</protein>
<reference evidence="2 3" key="1">
    <citation type="submission" date="2018-10" db="EMBL/GenBank/DDBJ databases">
        <title>Isolation from soil.</title>
        <authorList>
            <person name="Hu J."/>
        </authorList>
    </citation>
    <scope>NUCLEOTIDE SEQUENCE [LARGE SCALE GENOMIC DNA]</scope>
    <source>
        <strain evidence="2 3">NEAU-Ht49</strain>
    </source>
</reference>
<proteinExistence type="predicted"/>
<dbReference type="Pfam" id="PF01872">
    <property type="entry name" value="RibD_C"/>
    <property type="match status" value="1"/>
</dbReference>
<dbReference type="SUPFAM" id="SSF53597">
    <property type="entry name" value="Dihydrofolate reductase-like"/>
    <property type="match status" value="1"/>
</dbReference>
<dbReference type="OrthoDB" id="3471694at2"/>
<organism evidence="2 3">
    <name type="scientific">Actinomadura harenae</name>
    <dbReference type="NCBI Taxonomy" id="2483351"/>
    <lineage>
        <taxon>Bacteria</taxon>
        <taxon>Bacillati</taxon>
        <taxon>Actinomycetota</taxon>
        <taxon>Actinomycetes</taxon>
        <taxon>Streptosporangiales</taxon>
        <taxon>Thermomonosporaceae</taxon>
        <taxon>Actinomadura</taxon>
    </lineage>
</organism>
<keyword evidence="3" id="KW-1185">Reference proteome</keyword>
<gene>
    <name evidence="2" type="ORF">EBO15_37835</name>
</gene>
<comment type="caution">
    <text evidence="2">The sequence shown here is derived from an EMBL/GenBank/DDBJ whole genome shotgun (WGS) entry which is preliminary data.</text>
</comment>
<name>A0A3M2LGW1_9ACTN</name>
<sequence length="193" mass="21015">MGKIVLTAFVTLDGVIQAPGLPDEDRDGGFDHGGWTQPYADPLVDRRTTASVLAADALLIGRRTYQLFSSYWPGADPSDPRTAKLNAQPKYVVSSTLKTAAWNNTTILDGDDDLPKRVSRLKERYDEISVWGSSRLTAALHREALIDELLLLTFPVVVGGGKRLFAGEAPFGLHLTDTTASPTGVIISTYRRT</sequence>
<dbReference type="PANTHER" id="PTHR38011">
    <property type="entry name" value="DIHYDROFOLATE REDUCTASE FAMILY PROTEIN (AFU_ORTHOLOGUE AFUA_8G06820)"/>
    <property type="match status" value="1"/>
</dbReference>
<accession>A0A3M2LGW1</accession>
<evidence type="ECO:0000259" key="1">
    <source>
        <dbReference type="Pfam" id="PF01872"/>
    </source>
</evidence>
<dbReference type="PANTHER" id="PTHR38011:SF2">
    <property type="entry name" value="BIFUNCTIONAL DEAMINASE-REDUCTASE DOMAIN PROTEIN"/>
    <property type="match status" value="1"/>
</dbReference>
<feature type="domain" description="Bacterial bifunctional deaminase-reductase C-terminal" evidence="1">
    <location>
        <begin position="3"/>
        <end position="185"/>
    </location>
</feature>